<dbReference type="GO" id="GO:0005886">
    <property type="term" value="C:plasma membrane"/>
    <property type="evidence" value="ECO:0007669"/>
    <property type="project" value="UniProtKB-SubCell"/>
</dbReference>
<gene>
    <name evidence="5" type="ORF">HLA99_00010</name>
</gene>
<reference evidence="5 6" key="1">
    <citation type="submission" date="2020-05" db="EMBL/GenBank/DDBJ databases">
        <title>MicrobeNet Type strains.</title>
        <authorList>
            <person name="Nicholson A.C."/>
        </authorList>
    </citation>
    <scope>NUCLEOTIDE SEQUENCE [LARGE SCALE GENOMIC DNA]</scope>
    <source>
        <strain evidence="5 6">JCM 14282</strain>
    </source>
</reference>
<feature type="transmembrane region" description="Helical" evidence="1">
    <location>
        <begin position="176"/>
        <end position="194"/>
    </location>
</feature>
<dbReference type="PANTHER" id="PTHR10050:SF46">
    <property type="entry name" value="PROTEIN O-MANNOSYL-TRANSFERASE 2"/>
    <property type="match status" value="1"/>
</dbReference>
<evidence type="ECO:0000256" key="1">
    <source>
        <dbReference type="RuleBase" id="RU367007"/>
    </source>
</evidence>
<dbReference type="Proteomes" id="UP000543598">
    <property type="component" value="Unassembled WGS sequence"/>
</dbReference>
<keyword evidence="1" id="KW-0812">Transmembrane</keyword>
<feature type="transmembrane region" description="Helical" evidence="1">
    <location>
        <begin position="201"/>
        <end position="218"/>
    </location>
</feature>
<dbReference type="EMBL" id="JABEMB010000001">
    <property type="protein sequence ID" value="NNH02261.1"/>
    <property type="molecule type" value="Genomic_DNA"/>
</dbReference>
<protein>
    <recommendedName>
        <fullName evidence="1">Polyprenol-phosphate-mannose--protein mannosyltransferase</fullName>
        <ecNumber evidence="1">2.4.1.-</ecNumber>
    </recommendedName>
</protein>
<feature type="transmembrane region" description="Helical" evidence="1">
    <location>
        <begin position="424"/>
        <end position="441"/>
    </location>
</feature>
<dbReference type="UniPathway" id="UPA00378"/>
<dbReference type="GO" id="GO:0004169">
    <property type="term" value="F:dolichyl-phosphate-mannose-protein mannosyltransferase activity"/>
    <property type="evidence" value="ECO:0007669"/>
    <property type="project" value="UniProtKB-UniRule"/>
</dbReference>
<feature type="region of interest" description="Disordered" evidence="2">
    <location>
        <begin position="1"/>
        <end position="20"/>
    </location>
</feature>
<feature type="domain" description="Protein O-mannosyl-transferase C-terminal four TM" evidence="4">
    <location>
        <begin position="356"/>
        <end position="549"/>
    </location>
</feature>
<feature type="transmembrane region" description="Helical" evidence="1">
    <location>
        <begin position="253"/>
        <end position="284"/>
    </location>
</feature>
<comment type="subcellular location">
    <subcellularLocation>
        <location evidence="1">Cell membrane</location>
    </subcellularLocation>
</comment>
<keyword evidence="1" id="KW-1133">Transmembrane helix</keyword>
<keyword evidence="6" id="KW-1185">Reference proteome</keyword>
<comment type="caution">
    <text evidence="5">The sequence shown here is derived from an EMBL/GenBank/DDBJ whole genome shotgun (WGS) entry which is preliminary data.</text>
</comment>
<dbReference type="Pfam" id="PF16192">
    <property type="entry name" value="PMT_4TMC"/>
    <property type="match status" value="1"/>
</dbReference>
<comment type="function">
    <text evidence="1">Protein O-mannosyltransferase that catalyzes the transfer of a single mannose residue from a polyprenol phospho-mannosyl lipidic donor to the hydroxyl group of selected serine and threonine residues in acceptor proteins.</text>
</comment>
<organism evidence="5 6">
    <name type="scientific">Microbacterium ulmi</name>
    <dbReference type="NCBI Taxonomy" id="179095"/>
    <lineage>
        <taxon>Bacteria</taxon>
        <taxon>Bacillati</taxon>
        <taxon>Actinomycetota</taxon>
        <taxon>Actinomycetes</taxon>
        <taxon>Micrococcales</taxon>
        <taxon>Microbacteriaceae</taxon>
        <taxon>Microbacterium</taxon>
    </lineage>
</organism>
<evidence type="ECO:0000313" key="6">
    <source>
        <dbReference type="Proteomes" id="UP000543598"/>
    </source>
</evidence>
<sequence>MGAASRRGESPGSTKPRLDAVTTTAEPLLPAVLPSLYDRWLARVARDPALARRWRWLAPALVTLVAGILRVWNLGHPHALVFDETYYVKDAWSQWNLGYPSTWPEGANDGFVAGDTDIFTSMGSFVVHPPLGKWLIGVGMWLFGADSSFGWRIATAVFGTATVLVLYFVAQVLTGSIAFATVASGLMAIDGLAIVMSRIGLLDIFLTFFVLVAFWFVLLDRRAHLPRLAAGVMARTAGDVGPVWGPVLWRRPWLVAAGVAAGAATAVKWSGLYVIAGLAIYLVVTDALARRRAGVGLWTTDALRQGLAAAALALPAGLVVYLASWTGWLVTDGGYGRHAIESSAETGVWSWLPLPLQNLWKYHEAMYGFHVGLTSGHTYASPAWQWPLLLRPTSMYFHRDAPEEAGCAAANGCVQNIYSMPNPLIWYAGVAAVVYLAWRFAVSRDWRYAVVLTGVAVTYVPWLLYPQRTIFQFYTIAILPFMLLALAFALRDMASGPPGSDVVRRISGQRVVLVFLAFVVVVSAFWYPIVTAMPVPYDFWRLHNWMQSWV</sequence>
<feature type="transmembrane region" description="Helical" evidence="1">
    <location>
        <begin position="305"/>
        <end position="328"/>
    </location>
</feature>
<evidence type="ECO:0000313" key="5">
    <source>
        <dbReference type="EMBL" id="NNH02261.1"/>
    </source>
</evidence>
<dbReference type="InterPro" id="IPR027005">
    <property type="entry name" value="PMT-like"/>
</dbReference>
<dbReference type="InterPro" id="IPR032421">
    <property type="entry name" value="PMT_4TMC"/>
</dbReference>
<evidence type="ECO:0000259" key="3">
    <source>
        <dbReference type="Pfam" id="PF13231"/>
    </source>
</evidence>
<dbReference type="InterPro" id="IPR038731">
    <property type="entry name" value="RgtA/B/C-like"/>
</dbReference>
<accession>A0A7Y2PXH0</accession>
<keyword evidence="1" id="KW-0328">Glycosyltransferase</keyword>
<feature type="transmembrane region" description="Helical" evidence="1">
    <location>
        <begin position="151"/>
        <end position="170"/>
    </location>
</feature>
<feature type="transmembrane region" description="Helical" evidence="1">
    <location>
        <begin position="56"/>
        <end position="75"/>
    </location>
</feature>
<dbReference type="Pfam" id="PF13231">
    <property type="entry name" value="PMT_2"/>
    <property type="match status" value="1"/>
</dbReference>
<feature type="transmembrane region" description="Helical" evidence="1">
    <location>
        <begin position="471"/>
        <end position="490"/>
    </location>
</feature>
<keyword evidence="1" id="KW-0472">Membrane</keyword>
<dbReference type="EC" id="2.4.1.-" evidence="1"/>
<feature type="domain" description="Glycosyltransferase RgtA/B/C/D-like" evidence="3">
    <location>
        <begin position="128"/>
        <end position="219"/>
    </location>
</feature>
<comment type="similarity">
    <text evidence="1">Belongs to the glycosyltransferase 39 family.</text>
</comment>
<feature type="transmembrane region" description="Helical" evidence="1">
    <location>
        <begin position="511"/>
        <end position="529"/>
    </location>
</feature>
<name>A0A7Y2PXH0_9MICO</name>
<comment type="pathway">
    <text evidence="1">Protein modification; protein glycosylation.</text>
</comment>
<dbReference type="AlphaFoldDB" id="A0A7Y2PXH0"/>
<dbReference type="PANTHER" id="PTHR10050">
    <property type="entry name" value="DOLICHYL-PHOSPHATE-MANNOSE--PROTEIN MANNOSYLTRANSFERASE"/>
    <property type="match status" value="1"/>
</dbReference>
<feature type="transmembrane region" description="Helical" evidence="1">
    <location>
        <begin position="448"/>
        <end position="465"/>
    </location>
</feature>
<evidence type="ECO:0000256" key="2">
    <source>
        <dbReference type="SAM" id="MobiDB-lite"/>
    </source>
</evidence>
<keyword evidence="1" id="KW-1003">Cell membrane</keyword>
<evidence type="ECO:0000259" key="4">
    <source>
        <dbReference type="Pfam" id="PF16192"/>
    </source>
</evidence>
<proteinExistence type="inferred from homology"/>
<keyword evidence="1 5" id="KW-0808">Transferase</keyword>